<dbReference type="PROSITE" id="PS50097">
    <property type="entry name" value="BTB"/>
    <property type="match status" value="1"/>
</dbReference>
<dbReference type="InterPro" id="IPR051625">
    <property type="entry name" value="Signaling_Regulatory_Domain"/>
</dbReference>
<feature type="repeat" description="RCC1" evidence="2">
    <location>
        <begin position="190"/>
        <end position="241"/>
    </location>
</feature>
<accession>A0A195BRV7</accession>
<name>A0A195BRV7_9HYME</name>
<gene>
    <name evidence="4" type="ORF">ALC53_02480</name>
</gene>
<dbReference type="CDD" id="cd18298">
    <property type="entry name" value="BTB_POZ_RCBTB1_2"/>
    <property type="match status" value="1"/>
</dbReference>
<evidence type="ECO:0000256" key="1">
    <source>
        <dbReference type="ARBA" id="ARBA00022737"/>
    </source>
</evidence>
<sequence>MCTTLDLCRWPILSSLESAFVSQIHMVFVFGRHAQEALIITRDKMVYGLGDNIAGCLGIGNTNCTLFPKKVEILCGKDIKTFAYSNGPNILALTKEGEIVTPTLVNIPNLENSPGTKRIVDIACGGFHSVALTEIGEFDLGIYLGNKRIRTTEYHYINDTPPQVISSLATKKVVYFSCGATFTMAVTENGEVYSWGNNNVGQLGIGKCENQTLPYQISTLSGIVIVKVVCGTDYTLALTNKGDLYLYTNCLKELIEKKKTEDFNVEHQMGRVSDIAAMHNKFISIAVGQDGRVYVWGKISCNKCITIPCITPFSNVYNALACYANVMHEPLILYSNEEPNILKHLELAFDDPSTSDLKIQVEGQYIHVHKAILKIRSTYFKIMFQHNWAENNQNVIEHDQFSYVVYKAFLKYLYTDVIDLSQENTLELLALANAYCENNLKKYCIQMIKQRIMISNAAFLYSITFKYKEEELEELCFKFAMNHLTAVTQTENFANLDHNVMKTLIIKASKVGSFEM</sequence>
<dbReference type="InterPro" id="IPR000408">
    <property type="entry name" value="Reg_chr_condens"/>
</dbReference>
<evidence type="ECO:0000313" key="4">
    <source>
        <dbReference type="EMBL" id="KYM89097.1"/>
    </source>
</evidence>
<dbReference type="Gene3D" id="3.30.710.10">
    <property type="entry name" value="Potassium Channel Kv1.1, Chain A"/>
    <property type="match status" value="1"/>
</dbReference>
<dbReference type="STRING" id="520822.A0A195BRV7"/>
<feature type="domain" description="BTB" evidence="3">
    <location>
        <begin position="355"/>
        <end position="422"/>
    </location>
</feature>
<protein>
    <submittedName>
        <fullName evidence="4">RCC1 and BTB domain-containing protein 1</fullName>
    </submittedName>
</protein>
<dbReference type="Gene3D" id="2.130.10.30">
    <property type="entry name" value="Regulator of chromosome condensation 1/beta-lactamase-inhibitor protein II"/>
    <property type="match status" value="2"/>
</dbReference>
<dbReference type="PRINTS" id="PR00633">
    <property type="entry name" value="RCCNDNSATION"/>
</dbReference>
<dbReference type="PANTHER" id="PTHR22872:SF10">
    <property type="entry name" value="ULTRAVIOLET-B RECEPTOR UVR8"/>
    <property type="match status" value="1"/>
</dbReference>
<keyword evidence="5" id="KW-1185">Reference proteome</keyword>
<dbReference type="EMBL" id="KQ976421">
    <property type="protein sequence ID" value="KYM89097.1"/>
    <property type="molecule type" value="Genomic_DNA"/>
</dbReference>
<keyword evidence="1" id="KW-0677">Repeat</keyword>
<dbReference type="InterPro" id="IPR011333">
    <property type="entry name" value="SKP1/BTB/POZ_sf"/>
</dbReference>
<dbReference type="SUPFAM" id="SSF54695">
    <property type="entry name" value="POZ domain"/>
    <property type="match status" value="1"/>
</dbReference>
<dbReference type="PANTHER" id="PTHR22872">
    <property type="entry name" value="BTK-BINDING PROTEIN-RELATED"/>
    <property type="match status" value="1"/>
</dbReference>
<dbReference type="PROSITE" id="PS00626">
    <property type="entry name" value="RCC1_2"/>
    <property type="match status" value="1"/>
</dbReference>
<reference evidence="4 5" key="1">
    <citation type="submission" date="2015-09" db="EMBL/GenBank/DDBJ databases">
        <title>Atta colombica WGS genome.</title>
        <authorList>
            <person name="Nygaard S."/>
            <person name="Hu H."/>
            <person name="Boomsma J."/>
            <person name="Zhang G."/>
        </authorList>
    </citation>
    <scope>NUCLEOTIDE SEQUENCE [LARGE SCALE GENOMIC DNA]</scope>
    <source>
        <strain evidence="4">Treedump-2</strain>
        <tissue evidence="4">Whole body</tissue>
    </source>
</reference>
<proteinExistence type="predicted"/>
<evidence type="ECO:0000259" key="3">
    <source>
        <dbReference type="PROSITE" id="PS50097"/>
    </source>
</evidence>
<dbReference type="PROSITE" id="PS50012">
    <property type="entry name" value="RCC1_3"/>
    <property type="match status" value="1"/>
</dbReference>
<dbReference type="SUPFAM" id="SSF50985">
    <property type="entry name" value="RCC1/BLIP-II"/>
    <property type="match status" value="1"/>
</dbReference>
<organism evidence="4 5">
    <name type="scientific">Atta colombica</name>
    <dbReference type="NCBI Taxonomy" id="520822"/>
    <lineage>
        <taxon>Eukaryota</taxon>
        <taxon>Metazoa</taxon>
        <taxon>Ecdysozoa</taxon>
        <taxon>Arthropoda</taxon>
        <taxon>Hexapoda</taxon>
        <taxon>Insecta</taxon>
        <taxon>Pterygota</taxon>
        <taxon>Neoptera</taxon>
        <taxon>Endopterygota</taxon>
        <taxon>Hymenoptera</taxon>
        <taxon>Apocrita</taxon>
        <taxon>Aculeata</taxon>
        <taxon>Formicoidea</taxon>
        <taxon>Formicidae</taxon>
        <taxon>Myrmicinae</taxon>
        <taxon>Atta</taxon>
    </lineage>
</organism>
<evidence type="ECO:0000256" key="2">
    <source>
        <dbReference type="PROSITE-ProRule" id="PRU00235"/>
    </source>
</evidence>
<dbReference type="Pfam" id="PF00651">
    <property type="entry name" value="BTB"/>
    <property type="match status" value="1"/>
</dbReference>
<dbReference type="SMART" id="SM00225">
    <property type="entry name" value="BTB"/>
    <property type="match status" value="1"/>
</dbReference>
<evidence type="ECO:0000313" key="5">
    <source>
        <dbReference type="Proteomes" id="UP000078540"/>
    </source>
</evidence>
<dbReference type="InterPro" id="IPR009091">
    <property type="entry name" value="RCC1/BLIP-II"/>
</dbReference>
<dbReference type="AlphaFoldDB" id="A0A195BRV7"/>
<dbReference type="Proteomes" id="UP000078540">
    <property type="component" value="Unassembled WGS sequence"/>
</dbReference>
<dbReference type="Pfam" id="PF00415">
    <property type="entry name" value="RCC1"/>
    <property type="match status" value="1"/>
</dbReference>
<dbReference type="InterPro" id="IPR000210">
    <property type="entry name" value="BTB/POZ_dom"/>
</dbReference>